<evidence type="ECO:0000313" key="3">
    <source>
        <dbReference type="Proteomes" id="UP000542776"/>
    </source>
</evidence>
<reference evidence="2 3" key="1">
    <citation type="submission" date="2020-08" db="EMBL/GenBank/DDBJ databases">
        <title>Genomic Encyclopedia of Type Strains, Phase IV (KMG-IV): sequencing the most valuable type-strain genomes for metagenomic binning, comparative biology and taxonomic classification.</title>
        <authorList>
            <person name="Goeker M."/>
        </authorList>
    </citation>
    <scope>NUCLEOTIDE SEQUENCE [LARGE SCALE GENOMIC DNA]</scope>
    <source>
        <strain evidence="2 3">DSM 102238</strain>
    </source>
</reference>
<dbReference type="PROSITE" id="PS50404">
    <property type="entry name" value="GST_NTER"/>
    <property type="match status" value="1"/>
</dbReference>
<dbReference type="Gene3D" id="3.40.30.10">
    <property type="entry name" value="Glutaredoxin"/>
    <property type="match status" value="1"/>
</dbReference>
<dbReference type="CDD" id="cd03038">
    <property type="entry name" value="GST_N_etherase_LigE"/>
    <property type="match status" value="1"/>
</dbReference>
<dbReference type="Pfam" id="PF13417">
    <property type="entry name" value="GST_N_3"/>
    <property type="match status" value="1"/>
</dbReference>
<dbReference type="InterPro" id="IPR036282">
    <property type="entry name" value="Glutathione-S-Trfase_C_sf"/>
</dbReference>
<dbReference type="GO" id="GO:0006559">
    <property type="term" value="P:L-phenylalanine catabolic process"/>
    <property type="evidence" value="ECO:0007669"/>
    <property type="project" value="TreeGrafter"/>
</dbReference>
<dbReference type="CDD" id="cd03202">
    <property type="entry name" value="GST_C_etherase_LigE"/>
    <property type="match status" value="1"/>
</dbReference>
<name>A0A7W6EC25_9HYPH</name>
<keyword evidence="3" id="KW-1185">Reference proteome</keyword>
<protein>
    <submittedName>
        <fullName evidence="2">Glutathione S-transferase</fullName>
    </submittedName>
</protein>
<accession>A0A7W6EC25</accession>
<gene>
    <name evidence="2" type="ORF">GGR04_002416</name>
</gene>
<evidence type="ECO:0000259" key="1">
    <source>
        <dbReference type="PROSITE" id="PS50404"/>
    </source>
</evidence>
<dbReference type="RefSeq" id="WP_183200109.1">
    <property type="nucleotide sequence ID" value="NZ_JACIEK010000005.1"/>
</dbReference>
<dbReference type="SUPFAM" id="SSF52833">
    <property type="entry name" value="Thioredoxin-like"/>
    <property type="match status" value="1"/>
</dbReference>
<dbReference type="GO" id="GO:0004364">
    <property type="term" value="F:glutathione transferase activity"/>
    <property type="evidence" value="ECO:0007669"/>
    <property type="project" value="TreeGrafter"/>
</dbReference>
<dbReference type="Gene3D" id="1.20.1050.10">
    <property type="match status" value="1"/>
</dbReference>
<dbReference type="InterPro" id="IPR054416">
    <property type="entry name" value="GST_UstS-like_C"/>
</dbReference>
<comment type="caution">
    <text evidence="2">The sequence shown here is derived from an EMBL/GenBank/DDBJ whole genome shotgun (WGS) entry which is preliminary data.</text>
</comment>
<dbReference type="PANTHER" id="PTHR42673:SF4">
    <property type="entry name" value="MALEYLACETOACETATE ISOMERASE"/>
    <property type="match status" value="1"/>
</dbReference>
<proteinExistence type="predicted"/>
<dbReference type="SUPFAM" id="SSF47616">
    <property type="entry name" value="GST C-terminal domain-like"/>
    <property type="match status" value="1"/>
</dbReference>
<organism evidence="2 3">
    <name type="scientific">Aureimonas pseudogalii</name>
    <dbReference type="NCBI Taxonomy" id="1744844"/>
    <lineage>
        <taxon>Bacteria</taxon>
        <taxon>Pseudomonadati</taxon>
        <taxon>Pseudomonadota</taxon>
        <taxon>Alphaproteobacteria</taxon>
        <taxon>Hyphomicrobiales</taxon>
        <taxon>Aurantimonadaceae</taxon>
        <taxon>Aureimonas</taxon>
    </lineage>
</organism>
<dbReference type="Pfam" id="PF22041">
    <property type="entry name" value="GST_C_7"/>
    <property type="match status" value="1"/>
</dbReference>
<dbReference type="GO" id="GO:0016034">
    <property type="term" value="F:maleylacetoacetate isomerase activity"/>
    <property type="evidence" value="ECO:0007669"/>
    <property type="project" value="TreeGrafter"/>
</dbReference>
<feature type="domain" description="GST N-terminal" evidence="1">
    <location>
        <begin position="8"/>
        <end position="84"/>
    </location>
</feature>
<keyword evidence="2" id="KW-0808">Transferase</keyword>
<dbReference type="Proteomes" id="UP000542776">
    <property type="component" value="Unassembled WGS sequence"/>
</dbReference>
<dbReference type="EMBL" id="JACIEK010000005">
    <property type="protein sequence ID" value="MBB3998575.1"/>
    <property type="molecule type" value="Genomic_DNA"/>
</dbReference>
<evidence type="ECO:0000313" key="2">
    <source>
        <dbReference type="EMBL" id="MBB3998575.1"/>
    </source>
</evidence>
<dbReference type="GO" id="GO:0006749">
    <property type="term" value="P:glutathione metabolic process"/>
    <property type="evidence" value="ECO:0007669"/>
    <property type="project" value="TreeGrafter"/>
</dbReference>
<dbReference type="InterPro" id="IPR036249">
    <property type="entry name" value="Thioredoxin-like_sf"/>
</dbReference>
<dbReference type="InterPro" id="IPR004045">
    <property type="entry name" value="Glutathione_S-Trfase_N"/>
</dbReference>
<dbReference type="AlphaFoldDB" id="A0A7W6EC25"/>
<sequence>MTIALYDLVGEDAGRPFSPHCWKVRMALAHKGLEADAVPTRFVEVASVEGGTDRTVPVIRDGDSVVQDSFAIAEYLDDRYPDRPALFGQPGGRGLARFVEGWSQRTIHPFIASVAILDIHAMLDDENRRFFRESREGRSGRPLEAMQDGRTPERLAEFGKALEPLRATLKRQPFLAGDAPMFADYIVFGAFQWLRIASPFVVLEGSDPVAQWFERCLDLHGGLGRSVPAAV</sequence>
<dbReference type="PANTHER" id="PTHR42673">
    <property type="entry name" value="MALEYLACETOACETATE ISOMERASE"/>
    <property type="match status" value="1"/>
</dbReference>